<dbReference type="InterPro" id="IPR036638">
    <property type="entry name" value="HLH_DNA-bd_sf"/>
</dbReference>
<name>A0A239BM38_9FIRM</name>
<keyword evidence="3" id="KW-1185">Reference proteome</keyword>
<dbReference type="GO" id="GO:0043937">
    <property type="term" value="P:regulation of sporulation"/>
    <property type="evidence" value="ECO:0007669"/>
    <property type="project" value="InterPro"/>
</dbReference>
<dbReference type="InterPro" id="IPR018540">
    <property type="entry name" value="Spo0E-like"/>
</dbReference>
<dbReference type="InterPro" id="IPR037208">
    <property type="entry name" value="Spo0E-like_sf"/>
</dbReference>
<dbReference type="SUPFAM" id="SSF140500">
    <property type="entry name" value="BAS1536-like"/>
    <property type="match status" value="1"/>
</dbReference>
<evidence type="ECO:0000313" key="2">
    <source>
        <dbReference type="EMBL" id="SNS09247.1"/>
    </source>
</evidence>
<protein>
    <submittedName>
        <fullName evidence="2">Spo0E like sporulation regulatory protein</fullName>
    </submittedName>
</protein>
<organism evidence="2 3">
    <name type="scientific">Anaerovirgula multivorans</name>
    <dbReference type="NCBI Taxonomy" id="312168"/>
    <lineage>
        <taxon>Bacteria</taxon>
        <taxon>Bacillati</taxon>
        <taxon>Bacillota</taxon>
        <taxon>Clostridia</taxon>
        <taxon>Peptostreptococcales</taxon>
        <taxon>Natronincolaceae</taxon>
        <taxon>Anaerovirgula</taxon>
    </lineage>
</organism>
<dbReference type="EMBL" id="FZOJ01000004">
    <property type="protein sequence ID" value="SNS09247.1"/>
    <property type="molecule type" value="Genomic_DNA"/>
</dbReference>
<evidence type="ECO:0000256" key="1">
    <source>
        <dbReference type="SAM" id="Coils"/>
    </source>
</evidence>
<keyword evidence="1" id="KW-0175">Coiled coil</keyword>
<feature type="coiled-coil region" evidence="1">
    <location>
        <begin position="8"/>
        <end position="35"/>
    </location>
</feature>
<sequence>MINTPKNEKNIMKEINRLKEELENNLRKEDLLSRKNLELSQQLDRIINIYLREYCNY</sequence>
<accession>A0A239BM38</accession>
<dbReference type="Gene3D" id="4.10.280.10">
    <property type="entry name" value="Helix-loop-helix DNA-binding domain"/>
    <property type="match status" value="1"/>
</dbReference>
<reference evidence="2 3" key="1">
    <citation type="submission" date="2017-06" db="EMBL/GenBank/DDBJ databases">
        <authorList>
            <person name="Kim H.J."/>
            <person name="Triplett B.A."/>
        </authorList>
    </citation>
    <scope>NUCLEOTIDE SEQUENCE [LARGE SCALE GENOMIC DNA]</scope>
    <source>
        <strain evidence="2 3">SCA</strain>
    </source>
</reference>
<dbReference type="Proteomes" id="UP000198304">
    <property type="component" value="Unassembled WGS sequence"/>
</dbReference>
<dbReference type="Pfam" id="PF09388">
    <property type="entry name" value="SpoOE-like"/>
    <property type="match status" value="1"/>
</dbReference>
<dbReference type="RefSeq" id="WP_089281818.1">
    <property type="nucleotide sequence ID" value="NZ_FZOJ01000004.1"/>
</dbReference>
<dbReference type="AlphaFoldDB" id="A0A239BM38"/>
<gene>
    <name evidence="2" type="ORF">SAMN05446037_100420</name>
</gene>
<proteinExistence type="predicted"/>
<dbReference type="GO" id="GO:0046983">
    <property type="term" value="F:protein dimerization activity"/>
    <property type="evidence" value="ECO:0007669"/>
    <property type="project" value="InterPro"/>
</dbReference>
<evidence type="ECO:0000313" key="3">
    <source>
        <dbReference type="Proteomes" id="UP000198304"/>
    </source>
</evidence>